<evidence type="ECO:0000256" key="4">
    <source>
        <dbReference type="SAM" id="MobiDB-lite"/>
    </source>
</evidence>
<feature type="compositionally biased region" description="Polar residues" evidence="4">
    <location>
        <begin position="953"/>
        <end position="969"/>
    </location>
</feature>
<dbReference type="Ensembl" id="ENSLLET00000028899.1">
    <property type="protein sequence ID" value="ENSLLEP00000027811.1"/>
    <property type="gene ID" value="ENSLLEG00000017659.1"/>
</dbReference>
<evidence type="ECO:0000256" key="2">
    <source>
        <dbReference type="ARBA" id="ARBA00023054"/>
    </source>
</evidence>
<dbReference type="GO" id="GO:0008017">
    <property type="term" value="F:microtubule binding"/>
    <property type="evidence" value="ECO:0007669"/>
    <property type="project" value="TreeGrafter"/>
</dbReference>
<dbReference type="OrthoDB" id="9948757at2759"/>
<protein>
    <submittedName>
        <fullName evidence="5">Coiled-coil serine rich protein 2</fullName>
    </submittedName>
</protein>
<evidence type="ECO:0000256" key="3">
    <source>
        <dbReference type="SAM" id="Coils"/>
    </source>
</evidence>
<dbReference type="GeneTree" id="ENSGT00940000153912"/>
<feature type="region of interest" description="Disordered" evidence="4">
    <location>
        <begin position="825"/>
        <end position="846"/>
    </location>
</feature>
<dbReference type="AlphaFoldDB" id="A0A8C5PUE7"/>
<feature type="compositionally biased region" description="Polar residues" evidence="4">
    <location>
        <begin position="206"/>
        <end position="216"/>
    </location>
</feature>
<feature type="compositionally biased region" description="Basic and acidic residues" evidence="4">
    <location>
        <begin position="727"/>
        <end position="740"/>
    </location>
</feature>
<feature type="coiled-coil region" evidence="3">
    <location>
        <begin position="690"/>
        <end position="717"/>
    </location>
</feature>
<reference evidence="5" key="1">
    <citation type="submission" date="2025-08" db="UniProtKB">
        <authorList>
            <consortium name="Ensembl"/>
        </authorList>
    </citation>
    <scope>IDENTIFICATION</scope>
</reference>
<evidence type="ECO:0000313" key="5">
    <source>
        <dbReference type="Ensembl" id="ENSLLEP00000027811.1"/>
    </source>
</evidence>
<feature type="region of interest" description="Disordered" evidence="4">
    <location>
        <begin position="664"/>
        <end position="690"/>
    </location>
</feature>
<keyword evidence="2 3" id="KW-0175">Coiled coil</keyword>
<dbReference type="PANTHER" id="PTHR22461">
    <property type="entry name" value="SERINE-RICH COILED-COIL DOMAIN-CONTAINING PROTEIN 2-RELATED"/>
    <property type="match status" value="1"/>
</dbReference>
<dbReference type="Proteomes" id="UP000694569">
    <property type="component" value="Unplaced"/>
</dbReference>
<accession>A0A8C5PUE7</accession>
<feature type="region of interest" description="Disordered" evidence="4">
    <location>
        <begin position="859"/>
        <end position="908"/>
    </location>
</feature>
<dbReference type="PANTHER" id="PTHR22461:SF2">
    <property type="entry name" value="SERINE-RICH COILED-COIL DOMAIN-CONTAINING PROTEIN 2"/>
    <property type="match status" value="1"/>
</dbReference>
<feature type="region of interest" description="Disordered" evidence="4">
    <location>
        <begin position="725"/>
        <end position="789"/>
    </location>
</feature>
<feature type="region of interest" description="Disordered" evidence="4">
    <location>
        <begin position="453"/>
        <end position="487"/>
    </location>
</feature>
<organism evidence="5 6">
    <name type="scientific">Leptobrachium leishanense</name>
    <name type="common">Leishan spiny toad</name>
    <dbReference type="NCBI Taxonomy" id="445787"/>
    <lineage>
        <taxon>Eukaryota</taxon>
        <taxon>Metazoa</taxon>
        <taxon>Chordata</taxon>
        <taxon>Craniata</taxon>
        <taxon>Vertebrata</taxon>
        <taxon>Euteleostomi</taxon>
        <taxon>Amphibia</taxon>
        <taxon>Batrachia</taxon>
        <taxon>Anura</taxon>
        <taxon>Pelobatoidea</taxon>
        <taxon>Megophryidae</taxon>
        <taxon>Leptobrachium</taxon>
    </lineage>
</organism>
<feature type="region of interest" description="Disordered" evidence="4">
    <location>
        <begin position="330"/>
        <end position="357"/>
    </location>
</feature>
<gene>
    <name evidence="5" type="primary">CCSER2</name>
</gene>
<keyword evidence="6" id="KW-1185">Reference proteome</keyword>
<evidence type="ECO:0000313" key="6">
    <source>
        <dbReference type="Proteomes" id="UP000694569"/>
    </source>
</evidence>
<dbReference type="GO" id="GO:0015630">
    <property type="term" value="C:microtubule cytoskeleton"/>
    <property type="evidence" value="ECO:0007669"/>
    <property type="project" value="TreeGrafter"/>
</dbReference>
<feature type="region of interest" description="Disordered" evidence="4">
    <location>
        <begin position="938"/>
        <end position="969"/>
    </location>
</feature>
<feature type="compositionally biased region" description="Polar residues" evidence="4">
    <location>
        <begin position="892"/>
        <end position="908"/>
    </location>
</feature>
<feature type="region of interest" description="Disordered" evidence="4">
    <location>
        <begin position="982"/>
        <end position="1104"/>
    </location>
</feature>
<dbReference type="InterPro" id="IPR029627">
    <property type="entry name" value="CCSER"/>
</dbReference>
<feature type="compositionally biased region" description="Polar residues" evidence="4">
    <location>
        <begin position="330"/>
        <end position="339"/>
    </location>
</feature>
<reference evidence="5" key="2">
    <citation type="submission" date="2025-09" db="UniProtKB">
        <authorList>
            <consortium name="Ensembl"/>
        </authorList>
    </citation>
    <scope>IDENTIFICATION</scope>
</reference>
<feature type="compositionally biased region" description="Basic and acidic residues" evidence="4">
    <location>
        <begin position="825"/>
        <end position="837"/>
    </location>
</feature>
<feature type="region of interest" description="Disordered" evidence="4">
    <location>
        <begin position="49"/>
        <end position="79"/>
    </location>
</feature>
<feature type="compositionally biased region" description="Polar residues" evidence="4">
    <location>
        <begin position="741"/>
        <end position="766"/>
    </location>
</feature>
<name>A0A8C5PUE7_9ANUR</name>
<feature type="region of interest" description="Disordered" evidence="4">
    <location>
        <begin position="180"/>
        <end position="216"/>
    </location>
</feature>
<feature type="compositionally biased region" description="Polar residues" evidence="4">
    <location>
        <begin position="454"/>
        <end position="468"/>
    </location>
</feature>
<feature type="region of interest" description="Disordered" evidence="4">
    <location>
        <begin position="1"/>
        <end position="26"/>
    </location>
</feature>
<dbReference type="GO" id="GO:0001578">
    <property type="term" value="P:microtubule bundle formation"/>
    <property type="evidence" value="ECO:0007669"/>
    <property type="project" value="TreeGrafter"/>
</dbReference>
<feature type="compositionally biased region" description="Polar residues" evidence="4">
    <location>
        <begin position="985"/>
        <end position="1012"/>
    </location>
</feature>
<feature type="compositionally biased region" description="Polar residues" evidence="4">
    <location>
        <begin position="871"/>
        <end position="882"/>
    </location>
</feature>
<evidence type="ECO:0000256" key="1">
    <source>
        <dbReference type="ARBA" id="ARBA00010949"/>
    </source>
</evidence>
<sequence length="1104" mass="122119">MEEKTQVRASPGSKLPKFGTSKPLGSLLQRPLNRVNVVLSGKGNFTGIDKHNGFERPRSLNWPRSKCQQNGQMAKDPPAEKVQERDFSLSYSVGGKDAPRAVGMEKTFVKQNNTLSSPREDLNENLVSGLHNAAKFTKSTVFGRTSYSALNGFKAQVNGFYSNKSPVGLQRPRANSATARNFSDMPTEHTKSFSRVRRSQSFSHSTQNPLLTSGPLTRTYSFNREVEISRPYKAPLVPTRVPPKSSLLARTARQYELPNDHGSHLKTTFARTFPSRLSSGLKAPGLPNGSTAPTLLGYKMNRPSLQRPNRTQFQREMILNGTVSSAVCSTTAKSEQTPVNRAARDLQQEDKKDPDIGGYVLCDDLNKKDSPNTYYSEDLDELSISSLSSSDKNDLSEDFSDDFVDLEEGNKTLLPGKTGKEMAETASVEYSLEPLKDSGKTILIKTDDWLANGESESTKSPYGKTSLSPDMDYRDHSSLELSPSDSSDGTYMWDEEGMEPIGSVHPCGSYESSEMNSLDILNNLDSCDLEDDDLMLDVDLPEDVPCDNGKGVENMSNLERTEHNLRQQQAFWKRIPPRQEQYHLINAEHYHNGRGSAYLVSPTEQEGFGTSSFYSQSPRATQMMGLRENTVMLDEMTLCHMVQDCTSVKTQLLKLKRLLQQEDGSGLPSDLQLSVPSSPEPQEPDTPWKTEELLHEIRRLKDDARKKDETIKHLEQQLKTRCKCQRAGHDSRAERPRQTDKYTQTSWRRNSPQILQCSSNILSSDHPSGKLTPPQHIADPSEHEEQIKCPSSCNQNGIVGETFEVFESELSVLLSRKLKIEDVDVNPKDNKRPEERSTCQVQKPNYKNLGLHKLHSGVSSHFSADSKKDTQSNLTSKPSPTGQVPKPKTLQLYKSKSPSSSAHQESANPLASLNTYSACKDFQKSSCLVQSQNGSQSVVEKSQQPTPDDCATGPQSVQESCNIVSGSSTTSSGFLDAAQKMLNRPESQLPTKSSPPSEVGNSKASALSQFQAPNVDPSKMAVKQALKPSMLRPPGNFVSKLKKAGSPKLDAVHPQAPSPENPKSQAKTASVIPRPLSSKKEEAVENLGLKKQSRLPQPNTIRKQ</sequence>
<proteinExistence type="inferred from homology"/>
<comment type="similarity">
    <text evidence="1">Belongs to the CCSER family.</text>
</comment>
<feature type="compositionally biased region" description="Polar residues" evidence="4">
    <location>
        <begin position="1094"/>
        <end position="1104"/>
    </location>
</feature>
<feature type="compositionally biased region" description="Basic and acidic residues" evidence="4">
    <location>
        <begin position="342"/>
        <end position="355"/>
    </location>
</feature>
<feature type="compositionally biased region" description="Basic and acidic residues" evidence="4">
    <location>
        <begin position="49"/>
        <end position="58"/>
    </location>
</feature>